<evidence type="ECO:0000256" key="3">
    <source>
        <dbReference type="ARBA" id="ARBA00022803"/>
    </source>
</evidence>
<dbReference type="PATRIC" id="fig|1623450.3.peg.183"/>
<dbReference type="InterPro" id="IPR051685">
    <property type="entry name" value="Ycf3/AcsC/BcsC/TPR_MFPF"/>
</dbReference>
<dbReference type="Pfam" id="PF14559">
    <property type="entry name" value="TPR_19"/>
    <property type="match status" value="1"/>
</dbReference>
<accession>A0A0H4IXU5</accession>
<evidence type="ECO:0000256" key="5">
    <source>
        <dbReference type="SAM" id="Phobius"/>
    </source>
</evidence>
<dbReference type="PROSITE" id="PS50005">
    <property type="entry name" value="TPR"/>
    <property type="match status" value="1"/>
</dbReference>
<dbReference type="PANTHER" id="PTHR44943:SF8">
    <property type="entry name" value="TPR REPEAT-CONTAINING PROTEIN MJ0263"/>
    <property type="match status" value="1"/>
</dbReference>
<feature type="repeat" description="TPR" evidence="4">
    <location>
        <begin position="37"/>
        <end position="70"/>
    </location>
</feature>
<dbReference type="Proteomes" id="UP000066549">
    <property type="component" value="Chromosome"/>
</dbReference>
<protein>
    <submittedName>
        <fullName evidence="7">N-acetylglucosaminyl transferase</fullName>
    </submittedName>
</protein>
<dbReference type="OrthoDB" id="507476at2"/>
<dbReference type="InterPro" id="IPR011990">
    <property type="entry name" value="TPR-like_helical_dom_sf"/>
</dbReference>
<dbReference type="InterPro" id="IPR041166">
    <property type="entry name" value="Rubredoxin_2"/>
</dbReference>
<dbReference type="Pfam" id="PF18073">
    <property type="entry name" value="Zn_ribbon_LapB"/>
    <property type="match status" value="1"/>
</dbReference>
<sequence>MVEFELWWLLLIPFFFGLGWIAARIDIKHIISETTDLPASYFKGLNFILFQDYEKASESFSDALRIKPDSLELHFIQGNIFRKLGKIDQAINLHNKLLDQKELTPQQIESLKAELMQDYFTAGFYDRCKSLSKELSNEQYQEFKLKILLDISIKQRHWDSAIKYCKEVEQNFGISYRLQISHFLCELALEKIIQEKKDQAIKHLEQALDIYKNSTRANIILGELEFEKQNYKSAIEIWKRIELQKPTDFILIATKFLECYEKLNKQNECLSFLSHLRESYGINQIDSVIFNFILQKEGPKYAEEFAKNNLIKKPSIEVLDQLFSAKSLSDGSDSDTKMMQQVIKNSIGTKLFHLCNHCGFKAKQHHWQCPACNSWETVSNELKDISK</sequence>
<keyword evidence="3 4" id="KW-0802">TPR repeat</keyword>
<evidence type="ECO:0000259" key="6">
    <source>
        <dbReference type="Pfam" id="PF18073"/>
    </source>
</evidence>
<dbReference type="Gene3D" id="1.25.40.10">
    <property type="entry name" value="Tetratricopeptide repeat domain"/>
    <property type="match status" value="2"/>
</dbReference>
<dbReference type="EMBL" id="CP011002">
    <property type="protein sequence ID" value="AKO65359.1"/>
    <property type="molecule type" value="Genomic_DNA"/>
</dbReference>
<dbReference type="SUPFAM" id="SSF48452">
    <property type="entry name" value="TPR-like"/>
    <property type="match status" value="1"/>
</dbReference>
<dbReference type="InterPro" id="IPR019734">
    <property type="entry name" value="TPR_rpt"/>
</dbReference>
<dbReference type="AlphaFoldDB" id="A0A0H4IXU5"/>
<keyword evidence="8" id="KW-1185">Reference proteome</keyword>
<evidence type="ECO:0000256" key="4">
    <source>
        <dbReference type="PROSITE-ProRule" id="PRU00339"/>
    </source>
</evidence>
<dbReference type="GO" id="GO:0016740">
    <property type="term" value="F:transferase activity"/>
    <property type="evidence" value="ECO:0007669"/>
    <property type="project" value="UniProtKB-KW"/>
</dbReference>
<feature type="transmembrane region" description="Helical" evidence="5">
    <location>
        <begin position="6"/>
        <end position="23"/>
    </location>
</feature>
<organism evidence="7 8">
    <name type="scientific">Methylophilales bacterium MBRS-H7</name>
    <dbReference type="NCBI Taxonomy" id="1623450"/>
    <lineage>
        <taxon>Bacteria</taxon>
        <taxon>Pseudomonadati</taxon>
        <taxon>Pseudomonadota</taxon>
        <taxon>Betaproteobacteria</taxon>
        <taxon>Nitrosomonadales</taxon>
        <taxon>OM43 clade</taxon>
    </lineage>
</organism>
<evidence type="ECO:0000256" key="1">
    <source>
        <dbReference type="ARBA" id="ARBA00022723"/>
    </source>
</evidence>
<name>A0A0H4IXU5_9PROT</name>
<evidence type="ECO:0000313" key="8">
    <source>
        <dbReference type="Proteomes" id="UP000066549"/>
    </source>
</evidence>
<keyword evidence="5" id="KW-0812">Transmembrane</keyword>
<feature type="domain" description="LapB rubredoxin metal binding" evidence="6">
    <location>
        <begin position="355"/>
        <end position="378"/>
    </location>
</feature>
<dbReference type="PANTHER" id="PTHR44943">
    <property type="entry name" value="CELLULOSE SYNTHASE OPERON PROTEIN C"/>
    <property type="match status" value="1"/>
</dbReference>
<keyword evidence="5" id="KW-1133">Transmembrane helix</keyword>
<dbReference type="GO" id="GO:0046872">
    <property type="term" value="F:metal ion binding"/>
    <property type="evidence" value="ECO:0007669"/>
    <property type="project" value="UniProtKB-KW"/>
</dbReference>
<dbReference type="SMART" id="SM00028">
    <property type="entry name" value="TPR"/>
    <property type="match status" value="4"/>
</dbReference>
<keyword evidence="1" id="KW-0479">Metal-binding</keyword>
<reference evidence="7 8" key="1">
    <citation type="submission" date="2015-03" db="EMBL/GenBank/DDBJ databases">
        <title>Comparative analysis of the OM43 clade including a novel species from Red Sea uncovers genomic and metabolic diversity among marine methylotrophs.</title>
        <authorList>
            <person name="Jimenez-Infante F."/>
            <person name="Ngugi D.K."/>
            <person name="Vinu M."/>
            <person name="Alam I."/>
            <person name="Kamau A."/>
            <person name="Blom J."/>
            <person name="Bajic V.B."/>
            <person name="Stingl U."/>
        </authorList>
    </citation>
    <scope>NUCLEOTIDE SEQUENCE [LARGE SCALE GENOMIC DNA]</scope>
    <source>
        <strain evidence="7 8">MBRSH7</strain>
    </source>
</reference>
<keyword evidence="2" id="KW-0677">Repeat</keyword>
<gene>
    <name evidence="7" type="ORF">VI33_00895</name>
</gene>
<evidence type="ECO:0000313" key="7">
    <source>
        <dbReference type="EMBL" id="AKO65359.1"/>
    </source>
</evidence>
<evidence type="ECO:0000256" key="2">
    <source>
        <dbReference type="ARBA" id="ARBA00022737"/>
    </source>
</evidence>
<keyword evidence="7" id="KW-0808">Transferase</keyword>
<proteinExistence type="predicted"/>
<keyword evidence="5" id="KW-0472">Membrane</keyword>